<dbReference type="GO" id="GO:0046677">
    <property type="term" value="P:response to antibiotic"/>
    <property type="evidence" value="ECO:0007669"/>
    <property type="project" value="InterPro"/>
</dbReference>
<proteinExistence type="predicted"/>
<evidence type="ECO:0000313" key="2">
    <source>
        <dbReference type="Proteomes" id="UP000054558"/>
    </source>
</evidence>
<evidence type="ECO:0008006" key="3">
    <source>
        <dbReference type="Google" id="ProtNLM"/>
    </source>
</evidence>
<dbReference type="AlphaFoldDB" id="A0A1Y1HGZ5"/>
<reference evidence="1 2" key="1">
    <citation type="journal article" date="2014" name="Nat. Commun.">
        <title>Klebsormidium flaccidum genome reveals primary factors for plant terrestrial adaptation.</title>
        <authorList>
            <person name="Hori K."/>
            <person name="Maruyama F."/>
            <person name="Fujisawa T."/>
            <person name="Togashi T."/>
            <person name="Yamamoto N."/>
            <person name="Seo M."/>
            <person name="Sato S."/>
            <person name="Yamada T."/>
            <person name="Mori H."/>
            <person name="Tajima N."/>
            <person name="Moriyama T."/>
            <person name="Ikeuchi M."/>
            <person name="Watanabe M."/>
            <person name="Wada H."/>
            <person name="Kobayashi K."/>
            <person name="Saito M."/>
            <person name="Masuda T."/>
            <person name="Sasaki-Sekimoto Y."/>
            <person name="Mashiguchi K."/>
            <person name="Awai K."/>
            <person name="Shimojima M."/>
            <person name="Masuda S."/>
            <person name="Iwai M."/>
            <person name="Nobusawa T."/>
            <person name="Narise T."/>
            <person name="Kondo S."/>
            <person name="Saito H."/>
            <person name="Sato R."/>
            <person name="Murakawa M."/>
            <person name="Ihara Y."/>
            <person name="Oshima-Yamada Y."/>
            <person name="Ohtaka K."/>
            <person name="Satoh M."/>
            <person name="Sonobe K."/>
            <person name="Ishii M."/>
            <person name="Ohtani R."/>
            <person name="Kanamori-Sato M."/>
            <person name="Honoki R."/>
            <person name="Miyazaki D."/>
            <person name="Mochizuki H."/>
            <person name="Umetsu J."/>
            <person name="Higashi K."/>
            <person name="Shibata D."/>
            <person name="Kamiya Y."/>
            <person name="Sato N."/>
            <person name="Nakamura Y."/>
            <person name="Tabata S."/>
            <person name="Ida S."/>
            <person name="Kurokawa K."/>
            <person name="Ohta H."/>
        </authorList>
    </citation>
    <scope>NUCLEOTIDE SEQUENCE [LARGE SCALE GENOMIC DNA]</scope>
    <source>
        <strain evidence="1 2">NIES-2285</strain>
    </source>
</reference>
<dbReference type="InterPro" id="IPR014622">
    <property type="entry name" value="UCP036794_erythomycin"/>
</dbReference>
<sequence length="455" mass="52470">MEEKIQPHIVLLSGDPKKAYDGLLRDIGDAQVVLIGEASHGTHDFYEERAKITKRLVEEKGFSMVVCEADWPDMARAHRYVRGLKGDGSAAEALEGFKRFPTWMWRNTVMVDFVEWAKKHNQEIFAKERAGEKLENTSTVGLYGFDLYSLHKSMEAVIEYLEKVDPDTAERTKKRYSCFDHFGRDPQLYGLATTAGGADPCEDQVVQVLKDLMRLAPEKLRSANHDRDATCHEDEQFFAVQNALVVKDAEQYYRSMYRARDMSWNLRDKHMFNTLKALIAHCERLSGSPARTVVWAHNSHLGDARATDMSWRRKELNVGQLVREHYKEKAFNIGFSTYTGTVTAAYDWGEPAHCMKVNQGMAGSFERLFHKVSPSRFLLDVSNHVPKHLELLERAIGVIYRADTERFSHYFQARVAQQFNRVIHLDWTRALEPLEWGEKWTMPKDEPPETFPFGE</sequence>
<accession>A0A1Y1HGZ5</accession>
<protein>
    <recommendedName>
        <fullName evidence="3">Erythromycin esterase</fullName>
    </recommendedName>
</protein>
<dbReference type="SUPFAM" id="SSF159501">
    <property type="entry name" value="EreA/ChaN-like"/>
    <property type="match status" value="1"/>
</dbReference>
<evidence type="ECO:0000313" key="1">
    <source>
        <dbReference type="EMBL" id="GAQ77705.1"/>
    </source>
</evidence>
<dbReference type="InterPro" id="IPR007815">
    <property type="entry name" value="Emycin_Estase"/>
</dbReference>
<dbReference type="Gene3D" id="3.40.1660.10">
    <property type="entry name" value="EreA-like (biosynthetic domain)"/>
    <property type="match status" value="1"/>
</dbReference>
<dbReference type="Pfam" id="PF05139">
    <property type="entry name" value="Erythro_esteras"/>
    <property type="match status" value="1"/>
</dbReference>
<dbReference type="PANTHER" id="PTHR31299">
    <property type="entry name" value="ESTERASE, PUTATIVE (AFU_ORTHOLOGUE AFUA_1G05850)-RELATED"/>
    <property type="match status" value="1"/>
</dbReference>
<gene>
    <name evidence="1" type="ORF">KFL_000020660</name>
</gene>
<dbReference type="Gene3D" id="3.30.1870.10">
    <property type="entry name" value="EreA-like, domain 2"/>
    <property type="match status" value="1"/>
</dbReference>
<dbReference type="Proteomes" id="UP000054558">
    <property type="component" value="Unassembled WGS sequence"/>
</dbReference>
<dbReference type="OrthoDB" id="413649at2759"/>
<keyword evidence="2" id="KW-1185">Reference proteome</keyword>
<dbReference type="OMA" id="RQSHYYH"/>
<name>A0A1Y1HGZ5_KLENI</name>
<dbReference type="PANTHER" id="PTHR31299:SF0">
    <property type="entry name" value="ESTERASE, PUTATIVE (AFU_ORTHOLOGUE AFUA_1G05850)-RELATED"/>
    <property type="match status" value="1"/>
</dbReference>
<dbReference type="EMBL" id="DF236951">
    <property type="protein sequence ID" value="GAQ77705.1"/>
    <property type="molecule type" value="Genomic_DNA"/>
</dbReference>
<dbReference type="Gene3D" id="1.20.1440.30">
    <property type="entry name" value="Biosynthetic Protein domain"/>
    <property type="match status" value="1"/>
</dbReference>
<dbReference type="CDD" id="cd14728">
    <property type="entry name" value="Ere-like"/>
    <property type="match status" value="1"/>
</dbReference>
<dbReference type="InterPro" id="IPR052036">
    <property type="entry name" value="Hydrolase/PRTase-associated"/>
</dbReference>
<dbReference type="PIRSF" id="PIRSF036794">
    <property type="entry name" value="UCP_erythr_ester"/>
    <property type="match status" value="1"/>
</dbReference>
<organism evidence="1 2">
    <name type="scientific">Klebsormidium nitens</name>
    <name type="common">Green alga</name>
    <name type="synonym">Ulothrix nitens</name>
    <dbReference type="NCBI Taxonomy" id="105231"/>
    <lineage>
        <taxon>Eukaryota</taxon>
        <taxon>Viridiplantae</taxon>
        <taxon>Streptophyta</taxon>
        <taxon>Klebsormidiophyceae</taxon>
        <taxon>Klebsormidiales</taxon>
        <taxon>Klebsormidiaceae</taxon>
        <taxon>Klebsormidium</taxon>
    </lineage>
</organism>